<gene>
    <name evidence="1" type="ORF">FNU76_23755</name>
</gene>
<organism evidence="1 2">
    <name type="scientific">Chitinimonas arctica</name>
    <dbReference type="NCBI Taxonomy" id="2594795"/>
    <lineage>
        <taxon>Bacteria</taxon>
        <taxon>Pseudomonadati</taxon>
        <taxon>Pseudomonadota</taxon>
        <taxon>Betaproteobacteria</taxon>
        <taxon>Neisseriales</taxon>
        <taxon>Chitinibacteraceae</taxon>
        <taxon>Chitinimonas</taxon>
    </lineage>
</organism>
<dbReference type="OrthoDB" id="9944194at2"/>
<keyword evidence="2" id="KW-1185">Reference proteome</keyword>
<dbReference type="KEGG" id="cari:FNU76_23755"/>
<reference evidence="2" key="1">
    <citation type="submission" date="2019-07" db="EMBL/GenBank/DDBJ databases">
        <title>Chitinimonas sp. nov., isolated from Ny-Alesund, arctica soil.</title>
        <authorList>
            <person name="Xu Q."/>
            <person name="Peng F."/>
        </authorList>
    </citation>
    <scope>NUCLEOTIDE SEQUENCE [LARGE SCALE GENOMIC DNA]</scope>
    <source>
        <strain evidence="2">R3-44</strain>
    </source>
</reference>
<proteinExistence type="predicted"/>
<accession>A0A516SLT7</accession>
<dbReference type="Proteomes" id="UP000317550">
    <property type="component" value="Chromosome"/>
</dbReference>
<protein>
    <submittedName>
        <fullName evidence="1">Uncharacterized protein</fullName>
    </submittedName>
</protein>
<evidence type="ECO:0000313" key="2">
    <source>
        <dbReference type="Proteomes" id="UP000317550"/>
    </source>
</evidence>
<name>A0A516SLT7_9NEIS</name>
<dbReference type="AlphaFoldDB" id="A0A516SLT7"/>
<sequence>MLKELSYEASAYLLSKLVGIGESRYRIGDELAAKGVTAFRAHLQLFEGLAKNEQELTLHRTIEIERAKEEFANPFRTIFGLAESGSYHTPYISSLLAQLREENDPTGELRKTIDPDGMEEWRLEIDPCRRTYYQLDYSQRAERRRACIDNFIKLRATEIECLLRPPHSRSRYGDADARKCADEIISHGLGRFGFEQNKKISSKAYTFFTKPLVDDWIVCITMISDAWGFDGYSYEIVNGERRISPKMFTFVMDLRRSKQKGLNHKTLSTLRLDIARISPLGEFDNSFYLDMDEMAAGLLGYTQLYGVLAGELESKLIEGLSEL</sequence>
<dbReference type="EMBL" id="CP041730">
    <property type="protein sequence ID" value="QDQ29121.1"/>
    <property type="molecule type" value="Genomic_DNA"/>
</dbReference>
<evidence type="ECO:0000313" key="1">
    <source>
        <dbReference type="EMBL" id="QDQ29121.1"/>
    </source>
</evidence>
<dbReference type="RefSeq" id="WP_144280501.1">
    <property type="nucleotide sequence ID" value="NZ_CP041730.1"/>
</dbReference>